<comment type="caution">
    <text evidence="13">The sequence shown here is derived from an EMBL/GenBank/DDBJ whole genome shotgun (WGS) entry which is preliminary data.</text>
</comment>
<dbReference type="InterPro" id="IPR000577">
    <property type="entry name" value="Carb_kinase_FGGY"/>
</dbReference>
<dbReference type="InterPro" id="IPR043129">
    <property type="entry name" value="ATPase_NBD"/>
</dbReference>
<dbReference type="AlphaFoldDB" id="A0A0M2P3X8"/>
<dbReference type="Proteomes" id="UP000034455">
    <property type="component" value="Unassembled WGS sequence"/>
</dbReference>
<evidence type="ECO:0000313" key="13">
    <source>
        <dbReference type="EMBL" id="KKI65469.1"/>
    </source>
</evidence>
<reference evidence="13 14" key="1">
    <citation type="submission" date="2015-03" db="EMBL/GenBank/DDBJ databases">
        <title>Genome Assembly of Staphylococcus cohnii subsp. cohnii strain G22B2.</title>
        <authorList>
            <person name="Nair G."/>
            <person name="Kaur G."/>
            <person name="Khatri I."/>
            <person name="Singh N.K."/>
            <person name="Sathyabama S."/>
            <person name="Maurya S.K."/>
            <person name="Subramanian S."/>
            <person name="Agrewala J.N."/>
            <person name="Mayilraj S."/>
        </authorList>
    </citation>
    <scope>NUCLEOTIDE SEQUENCE [LARGE SCALE GENOMIC DNA]</scope>
    <source>
        <strain evidence="13 14">G22B2</strain>
    </source>
</reference>
<dbReference type="PROSITE" id="PS00445">
    <property type="entry name" value="FGGY_KINASES_2"/>
    <property type="match status" value="1"/>
</dbReference>
<dbReference type="RefSeq" id="WP_019470042.1">
    <property type="nucleotide sequence ID" value="NZ_BKAS01000001.1"/>
</dbReference>
<dbReference type="CDD" id="cd07808">
    <property type="entry name" value="ASKHA_NBD_FGGY_EcXK-like"/>
    <property type="match status" value="1"/>
</dbReference>
<dbReference type="Gene3D" id="3.30.420.40">
    <property type="match status" value="2"/>
</dbReference>
<dbReference type="EMBL" id="LAKJ01000002">
    <property type="protein sequence ID" value="KKI65469.1"/>
    <property type="molecule type" value="Genomic_DNA"/>
</dbReference>
<dbReference type="Pfam" id="PF00370">
    <property type="entry name" value="FGGY_N"/>
    <property type="match status" value="1"/>
</dbReference>
<keyword evidence="3 8" id="KW-0808">Transferase</keyword>
<name>A0A0M2P3X8_STACC</name>
<evidence type="ECO:0000256" key="10">
    <source>
        <dbReference type="RuleBase" id="RU364073"/>
    </source>
</evidence>
<evidence type="ECO:0000256" key="2">
    <source>
        <dbReference type="ARBA" id="ARBA00022629"/>
    </source>
</evidence>
<feature type="active site" description="Proton acceptor" evidence="8">
    <location>
        <position position="236"/>
    </location>
</feature>
<evidence type="ECO:0000256" key="8">
    <source>
        <dbReference type="HAMAP-Rule" id="MF_02220"/>
    </source>
</evidence>
<dbReference type="PANTHER" id="PTHR43095">
    <property type="entry name" value="SUGAR KINASE"/>
    <property type="match status" value="1"/>
</dbReference>
<evidence type="ECO:0000259" key="12">
    <source>
        <dbReference type="Pfam" id="PF02782"/>
    </source>
</evidence>
<feature type="binding site" evidence="8">
    <location>
        <begin position="82"/>
        <end position="83"/>
    </location>
    <ligand>
        <name>substrate</name>
    </ligand>
</feature>
<comment type="catalytic activity">
    <reaction evidence="8 10">
        <text>D-xylulose + ATP = D-xylulose 5-phosphate + ADP + H(+)</text>
        <dbReference type="Rhea" id="RHEA:10964"/>
        <dbReference type="ChEBI" id="CHEBI:15378"/>
        <dbReference type="ChEBI" id="CHEBI:17140"/>
        <dbReference type="ChEBI" id="CHEBI:30616"/>
        <dbReference type="ChEBI" id="CHEBI:57737"/>
        <dbReference type="ChEBI" id="CHEBI:456216"/>
        <dbReference type="EC" id="2.7.1.17"/>
    </reaction>
</comment>
<dbReference type="InterPro" id="IPR018484">
    <property type="entry name" value="FGGY_N"/>
</dbReference>
<dbReference type="PIRSF" id="PIRSF000538">
    <property type="entry name" value="GlpK"/>
    <property type="match status" value="1"/>
</dbReference>
<dbReference type="HAMAP" id="MF_02220">
    <property type="entry name" value="XylB"/>
    <property type="match status" value="1"/>
</dbReference>
<evidence type="ECO:0000256" key="3">
    <source>
        <dbReference type="ARBA" id="ARBA00022679"/>
    </source>
</evidence>
<dbReference type="InterPro" id="IPR006000">
    <property type="entry name" value="Xylulokinase"/>
</dbReference>
<protein>
    <recommendedName>
        <fullName evidence="8 10">Xylulose kinase</fullName>
        <shortName evidence="8 10">Xylulokinase</shortName>
        <ecNumber evidence="8 10">2.7.1.17</ecNumber>
    </recommendedName>
</protein>
<evidence type="ECO:0000256" key="4">
    <source>
        <dbReference type="ARBA" id="ARBA00022741"/>
    </source>
</evidence>
<keyword evidence="5 8" id="KW-0418">Kinase</keyword>
<dbReference type="EC" id="2.7.1.17" evidence="8 10"/>
<organism evidence="13 14">
    <name type="scientific">Staphylococcus cohnii subsp. cohnii</name>
    <dbReference type="NCBI Taxonomy" id="74704"/>
    <lineage>
        <taxon>Bacteria</taxon>
        <taxon>Bacillati</taxon>
        <taxon>Bacillota</taxon>
        <taxon>Bacilli</taxon>
        <taxon>Bacillales</taxon>
        <taxon>Staphylococcaceae</taxon>
        <taxon>Staphylococcus</taxon>
        <taxon>Staphylococcus cohnii species complex</taxon>
    </lineage>
</organism>
<evidence type="ECO:0000256" key="6">
    <source>
        <dbReference type="ARBA" id="ARBA00022840"/>
    </source>
</evidence>
<dbReference type="GO" id="GO:0004856">
    <property type="term" value="F:D-xylulokinase activity"/>
    <property type="evidence" value="ECO:0007669"/>
    <property type="project" value="UniProtKB-UniRule"/>
</dbReference>
<comment type="similarity">
    <text evidence="1 8 9">Belongs to the FGGY kinase family.</text>
</comment>
<sequence length="494" mass="55198">MEQVVLGIDLGTSSVKIIAVNKSGHVIEQSSIPLKLSQPYIGYSEQDPESWVEAVKEGIKKLINTETMTNKRISALSFSGQMHGLVPLDKTYQPIRNAILWNDTRTTKQCEELENKFGKTLLNNPILEGFTLPKLLWMKQNEPNYWQQLEVFLLPKDYVRYRLTGHIAMEYSDAAGTLLFNPKTNDWEKEIGDKLELGDIYPPLVQSHSYVGNVTEIVKKELNIKEDIAVFAGGADNACGALGSGVINEGQTLCSIGTSGVILSCTTNNQVDYGHNIHFFKHAMPNMSYAMGVTLSAGHSLNWLKEKLFKAYSFDEILNFAEKSTIGANGLLFSPYIQGERTPHGDAYIRGSFIGINSNTEEADFARATVEGITYSLYESIVYMRENGRHIDEIISIGGGARSSFWLQMQADIFNTQVTALKYEEGPGVGAAMLAAYGLGWFNTMQACAETFIALGETYKPNIENHKKYKQYFEIYKNIYAQTKTITEKLLKIN</sequence>
<dbReference type="PATRIC" id="fig|74704.6.peg.1461"/>
<evidence type="ECO:0000256" key="1">
    <source>
        <dbReference type="ARBA" id="ARBA00009156"/>
    </source>
</evidence>
<evidence type="ECO:0000259" key="11">
    <source>
        <dbReference type="Pfam" id="PF00370"/>
    </source>
</evidence>
<dbReference type="GeneID" id="58096593"/>
<evidence type="ECO:0000256" key="7">
    <source>
        <dbReference type="ARBA" id="ARBA00023277"/>
    </source>
</evidence>
<keyword evidence="6 8" id="KW-0067">ATP-binding</keyword>
<keyword evidence="7 8" id="KW-0119">Carbohydrate metabolism</keyword>
<dbReference type="InterPro" id="IPR018485">
    <property type="entry name" value="FGGY_C"/>
</dbReference>
<feature type="domain" description="Carbohydrate kinase FGGY C-terminal" evidence="12">
    <location>
        <begin position="253"/>
        <end position="438"/>
    </location>
</feature>
<keyword evidence="4 8" id="KW-0547">Nucleotide-binding</keyword>
<evidence type="ECO:0000256" key="9">
    <source>
        <dbReference type="RuleBase" id="RU003733"/>
    </source>
</evidence>
<dbReference type="GO" id="GO:0005998">
    <property type="term" value="P:xylulose catabolic process"/>
    <property type="evidence" value="ECO:0007669"/>
    <property type="project" value="UniProtKB-UniRule"/>
</dbReference>
<evidence type="ECO:0000256" key="5">
    <source>
        <dbReference type="ARBA" id="ARBA00022777"/>
    </source>
</evidence>
<dbReference type="GO" id="GO:0005524">
    <property type="term" value="F:ATP binding"/>
    <property type="evidence" value="ECO:0007669"/>
    <property type="project" value="UniProtKB-UniRule"/>
</dbReference>
<feature type="domain" description="Carbohydrate kinase FGGY N-terminal" evidence="11">
    <location>
        <begin position="4"/>
        <end position="243"/>
    </location>
</feature>
<dbReference type="SUPFAM" id="SSF53067">
    <property type="entry name" value="Actin-like ATPase domain"/>
    <property type="match status" value="2"/>
</dbReference>
<dbReference type="GO" id="GO:0042732">
    <property type="term" value="P:D-xylose metabolic process"/>
    <property type="evidence" value="ECO:0007669"/>
    <property type="project" value="UniProtKB-KW"/>
</dbReference>
<gene>
    <name evidence="8 10" type="primary">xylB</name>
    <name evidence="13" type="ORF">UF66_1426</name>
</gene>
<dbReference type="PANTHER" id="PTHR43095:SF5">
    <property type="entry name" value="XYLULOSE KINASE"/>
    <property type="match status" value="1"/>
</dbReference>
<dbReference type="InterPro" id="IPR050406">
    <property type="entry name" value="FGGY_Carb_Kinase"/>
</dbReference>
<dbReference type="InterPro" id="IPR018483">
    <property type="entry name" value="Carb_kinase_FGGY_CS"/>
</dbReference>
<dbReference type="NCBIfam" id="TIGR01312">
    <property type="entry name" value="XylB"/>
    <property type="match status" value="1"/>
</dbReference>
<accession>A0A0M2P3X8</accession>
<keyword evidence="2 8" id="KW-0859">Xylose metabolism</keyword>
<proteinExistence type="inferred from homology"/>
<dbReference type="PROSITE" id="PS00933">
    <property type="entry name" value="FGGY_KINASES_1"/>
    <property type="match status" value="1"/>
</dbReference>
<feature type="site" description="Important for activity" evidence="8">
    <location>
        <position position="9"/>
    </location>
</feature>
<comment type="function">
    <text evidence="8">Catalyzes the phosphorylation of D-xylulose to D-xylulose 5-phosphate.</text>
</comment>
<dbReference type="Pfam" id="PF02782">
    <property type="entry name" value="FGGY_C"/>
    <property type="match status" value="1"/>
</dbReference>
<evidence type="ECO:0000313" key="14">
    <source>
        <dbReference type="Proteomes" id="UP000034455"/>
    </source>
</evidence>